<dbReference type="AlphaFoldDB" id="A0AAC9PQX1"/>
<keyword evidence="12" id="KW-1185">Reference proteome</keyword>
<dbReference type="GO" id="GO:0006633">
    <property type="term" value="P:fatty acid biosynthetic process"/>
    <property type="evidence" value="ECO:0007669"/>
    <property type="project" value="InterPro"/>
</dbReference>
<dbReference type="InterPro" id="IPR014031">
    <property type="entry name" value="Ketoacyl_synth_C"/>
</dbReference>
<dbReference type="Pfam" id="PF00550">
    <property type="entry name" value="PP-binding"/>
    <property type="match status" value="1"/>
</dbReference>
<keyword evidence="3" id="KW-0597">Phosphoprotein</keyword>
<dbReference type="SMART" id="SM00827">
    <property type="entry name" value="PKS_AT"/>
    <property type="match status" value="1"/>
</dbReference>
<dbReference type="RefSeq" id="WP_075739494.1">
    <property type="nucleotide sequence ID" value="NZ_CP016076.1"/>
</dbReference>
<dbReference type="Gene3D" id="1.10.1200.10">
    <property type="entry name" value="ACP-like"/>
    <property type="match status" value="1"/>
</dbReference>
<dbReference type="InterPro" id="IPR036736">
    <property type="entry name" value="ACP-like_sf"/>
</dbReference>
<dbReference type="Pfam" id="PF02801">
    <property type="entry name" value="Ketoacyl-synt_C"/>
    <property type="match status" value="1"/>
</dbReference>
<evidence type="ECO:0000256" key="8">
    <source>
        <dbReference type="SAM" id="MobiDB-lite"/>
    </source>
</evidence>
<evidence type="ECO:0000256" key="1">
    <source>
        <dbReference type="ARBA" id="ARBA00001957"/>
    </source>
</evidence>
<evidence type="ECO:0000256" key="6">
    <source>
        <dbReference type="ARBA" id="ARBA00023098"/>
    </source>
</evidence>
<dbReference type="SUPFAM" id="SSF52151">
    <property type="entry name" value="FabD/lysophospholipase-like"/>
    <property type="match status" value="1"/>
</dbReference>
<gene>
    <name evidence="11" type="ORF">UA74_06495</name>
</gene>
<organism evidence="11 12">
    <name type="scientific">Actinoalloteichus fjordicus</name>
    <dbReference type="NCBI Taxonomy" id="1612552"/>
    <lineage>
        <taxon>Bacteria</taxon>
        <taxon>Bacillati</taxon>
        <taxon>Actinomycetota</taxon>
        <taxon>Actinomycetes</taxon>
        <taxon>Pseudonocardiales</taxon>
        <taxon>Pseudonocardiaceae</taxon>
        <taxon>Actinoalloteichus</taxon>
    </lineage>
</organism>
<dbReference type="Gene3D" id="3.40.47.10">
    <property type="match status" value="1"/>
</dbReference>
<keyword evidence="6" id="KW-0443">Lipid metabolism</keyword>
<reference evidence="12" key="1">
    <citation type="submission" date="2016-06" db="EMBL/GenBank/DDBJ databases">
        <title>Complete genome sequence of Actinoalloteichus fjordicus DSM 46855 (=ADI127-17), type strain of the new species Actinoalloteichus fjordicus.</title>
        <authorList>
            <person name="Ruckert C."/>
            <person name="Nouioui I."/>
            <person name="Willmese J."/>
            <person name="van Wezel G."/>
            <person name="Klenk H.-P."/>
            <person name="Kalinowski J."/>
            <person name="Zotchev S.B."/>
        </authorList>
    </citation>
    <scope>NUCLEOTIDE SEQUENCE [LARGE SCALE GENOMIC DNA]</scope>
    <source>
        <strain evidence="12">ADI127-7</strain>
    </source>
</reference>
<dbReference type="SUPFAM" id="SSF47336">
    <property type="entry name" value="ACP-like"/>
    <property type="match status" value="1"/>
</dbReference>
<dbReference type="GO" id="GO:0004315">
    <property type="term" value="F:3-oxoacyl-[acyl-carrier-protein] synthase activity"/>
    <property type="evidence" value="ECO:0007669"/>
    <property type="project" value="InterPro"/>
</dbReference>
<dbReference type="InterPro" id="IPR050091">
    <property type="entry name" value="PKS_NRPS_Biosynth_Enz"/>
</dbReference>
<evidence type="ECO:0000256" key="2">
    <source>
        <dbReference type="ARBA" id="ARBA00022450"/>
    </source>
</evidence>
<keyword evidence="2" id="KW-0596">Phosphopantetheine</keyword>
<dbReference type="SMART" id="SM00825">
    <property type="entry name" value="PKS_KS"/>
    <property type="match status" value="1"/>
</dbReference>
<dbReference type="InterPro" id="IPR006162">
    <property type="entry name" value="Ppantetheine_attach_site"/>
</dbReference>
<dbReference type="InterPro" id="IPR014030">
    <property type="entry name" value="Ketoacyl_synth_N"/>
</dbReference>
<dbReference type="InterPro" id="IPR014043">
    <property type="entry name" value="Acyl_transferase_dom"/>
</dbReference>
<evidence type="ECO:0000259" key="10">
    <source>
        <dbReference type="PROSITE" id="PS52004"/>
    </source>
</evidence>
<dbReference type="Gene3D" id="3.30.70.3290">
    <property type="match status" value="1"/>
</dbReference>
<dbReference type="PROSITE" id="PS52004">
    <property type="entry name" value="KS3_2"/>
    <property type="match status" value="1"/>
</dbReference>
<sequence>MADGFAGAREWDVAIIGMAGRFPGAQDLDEFWANLVAGREAVRPISDEEFLAAGGDPALLTDDTHVRVALSMPDADRFDAEFFGFLPTDAAMLDPQQRVFLETCQHALEDAGHDPDRPAGPIGVYAGSSQNEYYLSHVYPRYGGEFSMTSMVAKVANLPDTLANRVSYALNLTGPAFAVQTACSTSLVAVHLACQDLLNLQCDTALAGGVTVIPDKLGYRYVEQGAYSPDGRCRPFDRDAAGFIGGDGVGVVVLRRLTDALADGDHIRAVIKGTAINNDGSGKASFTAPSRAGQTAAILAAQANAEIDAADIGYVEAHGTGTFVGDPIEVAALSEAFRRGTDRRGFCALGSVKANVGHLDAAAGVTGLIKTVLTLEHGLIPPHPNFTQPNPTIDFESSPFHVNTEPIDWPGTGPRRAAVSSFGVGGTNAHVILEQAPPSSTGEAAPEWTVLPLSARTRGDLERMSADLADHLAARPGLDVHDVGHTLRVGRRALPYRRTVVCHDRDSAVHRLRLPLAPQLAPAGARPVVLLFGGGGAQYDGMGRELYETQPVFRAELDRCAEILRPVLDRDLRAVLHRGERGLVPGVLAGLLSTQYAVARLLMAAGITPTALLGHSLGEYTAACLSGVISLEDVLPLMVERERLIRRAGGATLSVFLGEAELTPYLTERLSLAAINAPQVCSVSGPAEDVADLRARLDLAGVGNRRLDVAGAAHSWLLDAILPDYEAALGRVTLGAPTVPYVSNVTGEWITEEQATDVGYWLGHLRGTVRFADGLATLAGQDDPILIEVGPGRGLGRLATECLGSETVVVQAAKSREEERPDSAVLLGALGRLWTEGVAVDWAGVLPPGRRVPLTRYPFARRRHWLDRVVRHATGEALTGDSVDAPLAAPDRRDGSNGTGASAAVDRAERRTTVNGSAKDGNGRDLGDLRPTSDPRDGGVAGNDSGMPCALGRSSLQPRPMLTTPFREPATELERAVAECWRTVLGIDQIGVDDGFFELGGDSLLVLRMASSVRDRLGVRLVVRMVFDLPTVAGVIAAIAAAEQPLPSRD</sequence>
<dbReference type="InterPro" id="IPR016039">
    <property type="entry name" value="Thiolase-like"/>
</dbReference>
<feature type="compositionally biased region" description="Basic and acidic residues" evidence="8">
    <location>
        <begin position="921"/>
        <end position="937"/>
    </location>
</feature>
<protein>
    <submittedName>
        <fullName evidence="11">Polyketide synthase family protein</fullName>
    </submittedName>
</protein>
<dbReference type="GO" id="GO:0044550">
    <property type="term" value="P:secondary metabolite biosynthetic process"/>
    <property type="evidence" value="ECO:0007669"/>
    <property type="project" value="UniProtKB-ARBA"/>
</dbReference>
<feature type="domain" description="Carrier" evidence="9">
    <location>
        <begin position="968"/>
        <end position="1043"/>
    </location>
</feature>
<evidence type="ECO:0000256" key="3">
    <source>
        <dbReference type="ARBA" id="ARBA00022553"/>
    </source>
</evidence>
<keyword evidence="7" id="KW-0511">Multifunctional enzyme</keyword>
<dbReference type="InterPro" id="IPR020806">
    <property type="entry name" value="PKS_PP-bd"/>
</dbReference>
<dbReference type="FunFam" id="3.40.47.10:FF:000042">
    <property type="entry name" value="Polyketide synthase Pks13"/>
    <property type="match status" value="1"/>
</dbReference>
<dbReference type="Gene3D" id="3.30.70.250">
    <property type="entry name" value="Malonyl-CoA ACP transacylase, ACP-binding"/>
    <property type="match status" value="1"/>
</dbReference>
<feature type="region of interest" description="Disordered" evidence="8">
    <location>
        <begin position="881"/>
        <end position="963"/>
    </location>
</feature>
<dbReference type="InterPro" id="IPR032821">
    <property type="entry name" value="PKS_assoc"/>
</dbReference>
<name>A0AAC9PQX1_9PSEU</name>
<dbReference type="PROSITE" id="PS00606">
    <property type="entry name" value="KS3_1"/>
    <property type="match status" value="1"/>
</dbReference>
<dbReference type="InterPro" id="IPR009081">
    <property type="entry name" value="PP-bd_ACP"/>
</dbReference>
<evidence type="ECO:0000256" key="7">
    <source>
        <dbReference type="ARBA" id="ARBA00023268"/>
    </source>
</evidence>
<dbReference type="KEGG" id="acad:UA74_06495"/>
<dbReference type="PROSITE" id="PS00012">
    <property type="entry name" value="PHOSPHOPANTETHEINE"/>
    <property type="match status" value="1"/>
</dbReference>
<dbReference type="InterPro" id="IPR001227">
    <property type="entry name" value="Ac_transferase_dom_sf"/>
</dbReference>
<evidence type="ECO:0000259" key="9">
    <source>
        <dbReference type="PROSITE" id="PS50075"/>
    </source>
</evidence>
<dbReference type="CDD" id="cd00833">
    <property type="entry name" value="PKS"/>
    <property type="match status" value="1"/>
</dbReference>
<proteinExistence type="predicted"/>
<dbReference type="PANTHER" id="PTHR43775:SF51">
    <property type="entry name" value="INACTIVE PHENOLPHTHIOCEROL SYNTHESIS POLYKETIDE SYNTHASE TYPE I PKS1-RELATED"/>
    <property type="match status" value="1"/>
</dbReference>
<dbReference type="Pfam" id="PF00109">
    <property type="entry name" value="ketoacyl-synt"/>
    <property type="match status" value="1"/>
</dbReference>
<dbReference type="FunFam" id="1.10.1200.10:FF:000016">
    <property type="entry name" value="Non-ribosomal peptide synthase"/>
    <property type="match status" value="1"/>
</dbReference>
<comment type="cofactor">
    <cofactor evidence="1">
        <name>pantetheine 4'-phosphate</name>
        <dbReference type="ChEBI" id="CHEBI:47942"/>
    </cofactor>
</comment>
<dbReference type="GO" id="GO:0031177">
    <property type="term" value="F:phosphopantetheine binding"/>
    <property type="evidence" value="ECO:0007669"/>
    <property type="project" value="InterPro"/>
</dbReference>
<dbReference type="SMART" id="SM00823">
    <property type="entry name" value="PKS_PP"/>
    <property type="match status" value="1"/>
</dbReference>
<dbReference type="EMBL" id="CP016076">
    <property type="protein sequence ID" value="APU13372.1"/>
    <property type="molecule type" value="Genomic_DNA"/>
</dbReference>
<dbReference type="SUPFAM" id="SSF53901">
    <property type="entry name" value="Thiolase-like"/>
    <property type="match status" value="1"/>
</dbReference>
<dbReference type="Gene3D" id="3.40.366.10">
    <property type="entry name" value="Malonyl-Coenzyme A Acyl Carrier Protein, domain 2"/>
    <property type="match status" value="1"/>
</dbReference>
<dbReference type="PROSITE" id="PS50075">
    <property type="entry name" value="CARRIER"/>
    <property type="match status" value="1"/>
</dbReference>
<dbReference type="InterPro" id="IPR020841">
    <property type="entry name" value="PKS_Beta-ketoAc_synthase_dom"/>
</dbReference>
<evidence type="ECO:0000313" key="12">
    <source>
        <dbReference type="Proteomes" id="UP000185511"/>
    </source>
</evidence>
<dbReference type="PANTHER" id="PTHR43775">
    <property type="entry name" value="FATTY ACID SYNTHASE"/>
    <property type="match status" value="1"/>
</dbReference>
<dbReference type="InterPro" id="IPR018201">
    <property type="entry name" value="Ketoacyl_synth_AS"/>
</dbReference>
<evidence type="ECO:0000256" key="5">
    <source>
        <dbReference type="ARBA" id="ARBA00022832"/>
    </source>
</evidence>
<dbReference type="GO" id="GO:0004312">
    <property type="term" value="F:fatty acid synthase activity"/>
    <property type="evidence" value="ECO:0007669"/>
    <property type="project" value="TreeGrafter"/>
</dbReference>
<dbReference type="InterPro" id="IPR016035">
    <property type="entry name" value="Acyl_Trfase/lysoPLipase"/>
</dbReference>
<evidence type="ECO:0000313" key="11">
    <source>
        <dbReference type="EMBL" id="APU13372.1"/>
    </source>
</evidence>
<evidence type="ECO:0000256" key="4">
    <source>
        <dbReference type="ARBA" id="ARBA00022679"/>
    </source>
</evidence>
<keyword evidence="5" id="KW-0276">Fatty acid metabolism</keyword>
<dbReference type="Proteomes" id="UP000185511">
    <property type="component" value="Chromosome"/>
</dbReference>
<dbReference type="Pfam" id="PF00698">
    <property type="entry name" value="Acyl_transf_1"/>
    <property type="match status" value="1"/>
</dbReference>
<accession>A0AAC9PQX1</accession>
<keyword evidence="4" id="KW-0808">Transferase</keyword>
<feature type="domain" description="Ketosynthase family 3 (KS3)" evidence="10">
    <location>
        <begin position="10"/>
        <end position="435"/>
    </location>
</feature>
<dbReference type="Pfam" id="PF16197">
    <property type="entry name" value="KAsynt_C_assoc"/>
    <property type="match status" value="1"/>
</dbReference>